<keyword evidence="1" id="KW-0472">Membrane</keyword>
<evidence type="ECO:0000256" key="1">
    <source>
        <dbReference type="SAM" id="Phobius"/>
    </source>
</evidence>
<dbReference type="EMBL" id="SAXY01000048">
    <property type="protein sequence ID" value="TXJ40752.1"/>
    <property type="molecule type" value="Genomic_DNA"/>
</dbReference>
<feature type="transmembrane region" description="Helical" evidence="1">
    <location>
        <begin position="147"/>
        <end position="165"/>
    </location>
</feature>
<protein>
    <submittedName>
        <fullName evidence="2">Sulfatase</fullName>
    </submittedName>
</protein>
<evidence type="ECO:0000313" key="2">
    <source>
        <dbReference type="EMBL" id="TXJ40752.1"/>
    </source>
</evidence>
<reference evidence="2 3" key="1">
    <citation type="journal article" date="1992" name="Lakartidningen">
        <title>[Penicillin V and not amoxicillin is the first choice preparation in acute otitis].</title>
        <authorList>
            <person name="Kamme C."/>
            <person name="Lundgren K."/>
            <person name="Prellner K."/>
        </authorList>
    </citation>
    <scope>NUCLEOTIDE SEQUENCE [LARGE SCALE GENOMIC DNA]</scope>
    <source>
        <strain evidence="2 3">PC5538III-hc</strain>
    </source>
</reference>
<sequence length="579" mass="67416">MKNNFYFISFFIILILYFLLIDFLFPFMSLGSFEFHIIDIIYVYWFSVIAYNICDYIPTKKRLIISYSFVIVAIFSFFSIEPLGISVVTKPLFFTDMPDLYPALIEVVPLYLQIITIASTILYFSLLIAFALYFIYRLYKMYKIKRVKSISLIVIVILTTYLSFFRPVKINSIYANYFDIANSKGIINTISHRIYFDKEYNNIECNLNNVRNAINLLNQRNIDISKLIMPYSDDTVTNRSVFLIYLESFYDYSHFAGLFDKDPFPEEYRKWAKTSSKVGPNDGNGSLFARLSGLTASSPIFPKKPDSTIITKTLPFLFRDKGYNVIALEESGITYYLDKLFPNIGVEKTVFNLGITNIKNYIKDNISDYSVFVTGFTFLGHANTHVNNDLNFASNNQRFMRKIDKKNRAVLVETLENSAMTAIDIIKTRDIILEKYPDAIIIFKHDHLYPYLKNIIYNSSIDESIKLSFLTSYAVNPLLIWNGKDGAYKLPDGFPPENIPMFIAVNTKLDYTNSLIELLYKENTDNIIRFYNSFYTNIYGNIRRIEVDRDSLSYKYNHAQRVISEDIFRGSKYFNSLID</sequence>
<feature type="transmembrane region" description="Helical" evidence="1">
    <location>
        <begin position="7"/>
        <end position="29"/>
    </location>
</feature>
<keyword evidence="1" id="KW-1133">Transmembrane helix</keyword>
<feature type="transmembrane region" description="Helical" evidence="1">
    <location>
        <begin position="35"/>
        <end position="54"/>
    </location>
</feature>
<comment type="caution">
    <text evidence="2">The sequence shown here is derived from an EMBL/GenBank/DDBJ whole genome shotgun (WGS) entry which is preliminary data.</text>
</comment>
<proteinExistence type="predicted"/>
<dbReference type="OrthoDB" id="304861at2"/>
<feature type="transmembrane region" description="Helical" evidence="1">
    <location>
        <begin position="108"/>
        <end position="135"/>
    </location>
</feature>
<dbReference type="AlphaFoldDB" id="A0A5C8EVA3"/>
<feature type="transmembrane region" description="Helical" evidence="1">
    <location>
        <begin position="66"/>
        <end position="88"/>
    </location>
</feature>
<name>A0A5C8EVA3_BRAPL</name>
<dbReference type="Proteomes" id="UP000323176">
    <property type="component" value="Unassembled WGS sequence"/>
</dbReference>
<accession>A0A5C8EVA3</accession>
<keyword evidence="1" id="KW-0812">Transmembrane</keyword>
<evidence type="ECO:0000313" key="3">
    <source>
        <dbReference type="Proteomes" id="UP000323176"/>
    </source>
</evidence>
<organism evidence="2 3">
    <name type="scientific">Brachyspira pilosicoli</name>
    <name type="common">Serpulina pilosicoli</name>
    <dbReference type="NCBI Taxonomy" id="52584"/>
    <lineage>
        <taxon>Bacteria</taxon>
        <taxon>Pseudomonadati</taxon>
        <taxon>Spirochaetota</taxon>
        <taxon>Spirochaetia</taxon>
        <taxon>Brachyspirales</taxon>
        <taxon>Brachyspiraceae</taxon>
        <taxon>Brachyspira</taxon>
    </lineage>
</organism>
<gene>
    <name evidence="2" type="ORF">EPJ72_07865</name>
</gene>